<dbReference type="EMBL" id="OVEO01000003">
    <property type="protein sequence ID" value="SPQ94785.1"/>
    <property type="molecule type" value="Genomic_DNA"/>
</dbReference>
<dbReference type="AlphaFoldDB" id="A0A3P3Y3M5"/>
<feature type="compositionally biased region" description="Polar residues" evidence="1">
    <location>
        <begin position="41"/>
        <end position="50"/>
    </location>
</feature>
<feature type="region of interest" description="Disordered" evidence="1">
    <location>
        <begin position="183"/>
        <end position="208"/>
    </location>
</feature>
<evidence type="ECO:0000313" key="2">
    <source>
        <dbReference type="EMBL" id="SPQ94785.1"/>
    </source>
</evidence>
<evidence type="ECO:0000313" key="3">
    <source>
        <dbReference type="Proteomes" id="UP000290189"/>
    </source>
</evidence>
<sequence length="208" mass="23303">MISGTDGELTLHSREDGMDQEDARDSNGDNAQHYTNRETSDSASPRTMESGNDDDDAQAAVIDNDLARVEEVGGVLARPIGTEPDQNMRLGKKLKNALIEWKLAGDPGDRIDRQLLNILRAHGLEHNWTARQTANAERKLRVVLRRCVPNRLPSAAVPADELNEVEEDSNLDAQWSAMEQRLRDLKRPRKATGAIEYPELPSTMKRKR</sequence>
<proteinExistence type="predicted"/>
<accession>A0A3P3Y3M5</accession>
<reference evidence="2 3" key="1">
    <citation type="submission" date="2018-03" db="EMBL/GenBank/DDBJ databases">
        <authorList>
            <person name="Fogelqvist J."/>
        </authorList>
    </citation>
    <scope>NUCLEOTIDE SEQUENCE [LARGE SCALE GENOMIC DNA]</scope>
</reference>
<keyword evidence="2" id="KW-0496">Mitochondrion</keyword>
<gene>
    <name evidence="2" type="ORF">PLBR_LOCUS2000</name>
</gene>
<evidence type="ECO:0000256" key="1">
    <source>
        <dbReference type="SAM" id="MobiDB-lite"/>
    </source>
</evidence>
<geneLocation type="mitochondrion" evidence="2"/>
<feature type="compositionally biased region" description="Basic and acidic residues" evidence="1">
    <location>
        <begin position="9"/>
        <end position="27"/>
    </location>
</feature>
<name>A0A3P3Y3M5_PLABS</name>
<organism evidence="2 3">
    <name type="scientific">Plasmodiophora brassicae</name>
    <name type="common">Clubroot disease agent</name>
    <dbReference type="NCBI Taxonomy" id="37360"/>
    <lineage>
        <taxon>Eukaryota</taxon>
        <taxon>Sar</taxon>
        <taxon>Rhizaria</taxon>
        <taxon>Endomyxa</taxon>
        <taxon>Phytomyxea</taxon>
        <taxon>Plasmodiophorida</taxon>
        <taxon>Plasmodiophoridae</taxon>
        <taxon>Plasmodiophora</taxon>
    </lineage>
</organism>
<protein>
    <submittedName>
        <fullName evidence="2">Uncharacterized protein</fullName>
    </submittedName>
</protein>
<feature type="region of interest" description="Disordered" evidence="1">
    <location>
        <begin position="1"/>
        <end position="56"/>
    </location>
</feature>
<dbReference type="Proteomes" id="UP000290189">
    <property type="component" value="Unassembled WGS sequence"/>
</dbReference>